<proteinExistence type="predicted"/>
<sequence length="64" mass="7667">MRNFKLKAFFTQNGIKLKDVAKDLKITESTFSQKINRKNGKDFTTREIKYLCEKYNLSSDNYFF</sequence>
<dbReference type="EMBL" id="BK015269">
    <property type="protein sequence ID" value="DAD98880.1"/>
    <property type="molecule type" value="Genomic_DNA"/>
</dbReference>
<dbReference type="Pfam" id="PF13443">
    <property type="entry name" value="HTH_26"/>
    <property type="match status" value="1"/>
</dbReference>
<reference evidence="2" key="1">
    <citation type="journal article" date="2021" name="Proc. Natl. Acad. Sci. U.S.A.">
        <title>A Catalog of Tens of Thousands of Viruses from Human Metagenomes Reveals Hidden Associations with Chronic Diseases.</title>
        <authorList>
            <person name="Tisza M.J."/>
            <person name="Buck C.B."/>
        </authorList>
    </citation>
    <scope>NUCLEOTIDE SEQUENCE</scope>
    <source>
        <strain evidence="2">CtEBR14</strain>
    </source>
</reference>
<name>A0A8S5NXE5_9CAUD</name>
<dbReference type="InterPro" id="IPR010982">
    <property type="entry name" value="Lambda_DNA-bd_dom_sf"/>
</dbReference>
<evidence type="ECO:0000259" key="1">
    <source>
        <dbReference type="Pfam" id="PF13443"/>
    </source>
</evidence>
<dbReference type="GO" id="GO:0003677">
    <property type="term" value="F:DNA binding"/>
    <property type="evidence" value="ECO:0007669"/>
    <property type="project" value="InterPro"/>
</dbReference>
<protein>
    <submittedName>
        <fullName evidence="2">SOS-response transcriptional repressor</fullName>
    </submittedName>
</protein>
<dbReference type="InterPro" id="IPR001387">
    <property type="entry name" value="Cro/C1-type_HTH"/>
</dbReference>
<dbReference type="SUPFAM" id="SSF47413">
    <property type="entry name" value="lambda repressor-like DNA-binding domains"/>
    <property type="match status" value="1"/>
</dbReference>
<feature type="domain" description="HTH cro/C1-type" evidence="1">
    <location>
        <begin position="5"/>
        <end position="53"/>
    </location>
</feature>
<evidence type="ECO:0000313" key="2">
    <source>
        <dbReference type="EMBL" id="DAD98880.1"/>
    </source>
</evidence>
<accession>A0A8S5NXE5</accession>
<organism evidence="2">
    <name type="scientific">Myoviridae sp. ctEBR14</name>
    <dbReference type="NCBI Taxonomy" id="2825060"/>
    <lineage>
        <taxon>Viruses</taxon>
        <taxon>Duplodnaviria</taxon>
        <taxon>Heunggongvirae</taxon>
        <taxon>Uroviricota</taxon>
        <taxon>Caudoviricetes</taxon>
    </lineage>
</organism>